<evidence type="ECO:0000313" key="2">
    <source>
        <dbReference type="Proteomes" id="UP000664398"/>
    </source>
</evidence>
<reference evidence="1" key="1">
    <citation type="submission" date="2021-03" db="EMBL/GenBank/DDBJ databases">
        <title>Leucobacter chromiisoli sp. nov., isolated from chromium-containing soil of chemical plant.</title>
        <authorList>
            <person name="Xu Z."/>
        </authorList>
    </citation>
    <scope>NUCLEOTIDE SEQUENCE</scope>
    <source>
        <strain evidence="1">A2</strain>
    </source>
</reference>
<evidence type="ECO:0000313" key="1">
    <source>
        <dbReference type="EMBL" id="MBO1805056.1"/>
    </source>
</evidence>
<dbReference type="EMBL" id="JAGDYL010000008">
    <property type="protein sequence ID" value="MBO1805056.1"/>
    <property type="molecule type" value="Genomic_DNA"/>
</dbReference>
<comment type="caution">
    <text evidence="1">The sequence shown here is derived from an EMBL/GenBank/DDBJ whole genome shotgun (WGS) entry which is preliminary data.</text>
</comment>
<proteinExistence type="predicted"/>
<dbReference type="InterPro" id="IPR051806">
    <property type="entry name" value="HAD-like_SPP"/>
</dbReference>
<name>A0A939RYN4_9MICO</name>
<sequence length="238" mass="24854">MARAEGASASRAISVRADALLFDMDGTIADSVEAVEYAWAEWAREMGVEPPDLGLHHGRTAVAIASDVLPASLVEQGVRRISEIESDPSLPCSPTPGALELIGSLPRDRWGVVTSAVRSVAMARLTNAGIGEPQVFVSGDEVARSKPDPEPFRLGRERIGAGEGSGRTVLAFEDTATGLRSARAAGCTTVGIIGTESRASLAAHADFVITGLTRVRVEHTDESGVMISIAPVDPAEEA</sequence>
<keyword evidence="1" id="KW-0378">Hydrolase</keyword>
<dbReference type="Pfam" id="PF13419">
    <property type="entry name" value="HAD_2"/>
    <property type="match status" value="1"/>
</dbReference>
<organism evidence="1 2">
    <name type="scientific">Leucobacter ruminantium</name>
    <dbReference type="NCBI Taxonomy" id="1289170"/>
    <lineage>
        <taxon>Bacteria</taxon>
        <taxon>Bacillati</taxon>
        <taxon>Actinomycetota</taxon>
        <taxon>Actinomycetes</taxon>
        <taxon>Micrococcales</taxon>
        <taxon>Microbacteriaceae</taxon>
        <taxon>Leucobacter</taxon>
    </lineage>
</organism>
<keyword evidence="2" id="KW-1185">Reference proteome</keyword>
<dbReference type="SFLD" id="SFLDS00003">
    <property type="entry name" value="Haloacid_Dehalogenase"/>
    <property type="match status" value="1"/>
</dbReference>
<dbReference type="AlphaFoldDB" id="A0A939RYN4"/>
<protein>
    <submittedName>
        <fullName evidence="1">HAD-IA family hydrolase</fullName>
    </submittedName>
</protein>
<dbReference type="SUPFAM" id="SSF56784">
    <property type="entry name" value="HAD-like"/>
    <property type="match status" value="1"/>
</dbReference>
<dbReference type="Proteomes" id="UP000664398">
    <property type="component" value="Unassembled WGS sequence"/>
</dbReference>
<dbReference type="PANTHER" id="PTHR43481:SF4">
    <property type="entry name" value="GLYCEROL-1-PHOSPHATE PHOSPHOHYDROLASE 1-RELATED"/>
    <property type="match status" value="1"/>
</dbReference>
<dbReference type="PANTHER" id="PTHR43481">
    <property type="entry name" value="FRUCTOSE-1-PHOSPHATE PHOSPHATASE"/>
    <property type="match status" value="1"/>
</dbReference>
<dbReference type="InterPro" id="IPR041492">
    <property type="entry name" value="HAD_2"/>
</dbReference>
<dbReference type="RefSeq" id="WP_208045528.1">
    <property type="nucleotide sequence ID" value="NZ_JAGDYL010000008.1"/>
</dbReference>
<dbReference type="SFLD" id="SFLDG01129">
    <property type="entry name" value="C1.5:_HAD__Beta-PGM__Phosphata"/>
    <property type="match status" value="1"/>
</dbReference>
<dbReference type="InterPro" id="IPR023198">
    <property type="entry name" value="PGP-like_dom2"/>
</dbReference>
<dbReference type="Gene3D" id="1.10.150.240">
    <property type="entry name" value="Putative phosphatase, domain 2"/>
    <property type="match status" value="1"/>
</dbReference>
<dbReference type="Gene3D" id="3.40.50.1000">
    <property type="entry name" value="HAD superfamily/HAD-like"/>
    <property type="match status" value="1"/>
</dbReference>
<dbReference type="NCBIfam" id="TIGR01509">
    <property type="entry name" value="HAD-SF-IA-v3"/>
    <property type="match status" value="1"/>
</dbReference>
<gene>
    <name evidence="1" type="ORF">J4H91_06955</name>
</gene>
<accession>A0A939RYN4</accession>
<dbReference type="GO" id="GO:0050308">
    <property type="term" value="F:sugar-phosphatase activity"/>
    <property type="evidence" value="ECO:0007669"/>
    <property type="project" value="TreeGrafter"/>
</dbReference>
<dbReference type="InterPro" id="IPR006439">
    <property type="entry name" value="HAD-SF_hydro_IA"/>
</dbReference>
<dbReference type="InterPro" id="IPR036412">
    <property type="entry name" value="HAD-like_sf"/>
</dbReference>
<dbReference type="InterPro" id="IPR023214">
    <property type="entry name" value="HAD_sf"/>
</dbReference>